<dbReference type="CDD" id="cd02064">
    <property type="entry name" value="FAD_synthetase_N"/>
    <property type="match status" value="1"/>
</dbReference>
<dbReference type="EC" id="2.7.1.26" evidence="14"/>
<dbReference type="NCBIfam" id="NF004160">
    <property type="entry name" value="PRK05627.1-3"/>
    <property type="match status" value="1"/>
</dbReference>
<comment type="catalytic activity">
    <reaction evidence="12 14">
        <text>riboflavin + ATP = FMN + ADP + H(+)</text>
        <dbReference type="Rhea" id="RHEA:14357"/>
        <dbReference type="ChEBI" id="CHEBI:15378"/>
        <dbReference type="ChEBI" id="CHEBI:30616"/>
        <dbReference type="ChEBI" id="CHEBI:57986"/>
        <dbReference type="ChEBI" id="CHEBI:58210"/>
        <dbReference type="ChEBI" id="CHEBI:456216"/>
        <dbReference type="EC" id="2.7.1.26"/>
    </reaction>
</comment>
<proteinExistence type="inferred from homology"/>
<evidence type="ECO:0000256" key="2">
    <source>
        <dbReference type="ARBA" id="ARBA00005201"/>
    </source>
</evidence>
<keyword evidence="7 14" id="KW-0547">Nucleotide-binding</keyword>
<accession>A0ABU4VGI8</accession>
<comment type="pathway">
    <text evidence="1 14">Cofactor biosynthesis; FAD biosynthesis; FAD from FMN: step 1/1.</text>
</comment>
<evidence type="ECO:0000256" key="11">
    <source>
        <dbReference type="ARBA" id="ARBA00023268"/>
    </source>
</evidence>
<dbReference type="Pfam" id="PF06574">
    <property type="entry name" value="FAD_syn"/>
    <property type="match status" value="1"/>
</dbReference>
<organism evidence="16 17">
    <name type="scientific">Patulibacter brassicae</name>
    <dbReference type="NCBI Taxonomy" id="1705717"/>
    <lineage>
        <taxon>Bacteria</taxon>
        <taxon>Bacillati</taxon>
        <taxon>Actinomycetota</taxon>
        <taxon>Thermoleophilia</taxon>
        <taxon>Solirubrobacterales</taxon>
        <taxon>Patulibacteraceae</taxon>
        <taxon>Patulibacter</taxon>
    </lineage>
</organism>
<dbReference type="NCBIfam" id="TIGR00083">
    <property type="entry name" value="ribF"/>
    <property type="match status" value="1"/>
</dbReference>
<dbReference type="RefSeq" id="WP_319952214.1">
    <property type="nucleotide sequence ID" value="NZ_JAXAVX010000001.1"/>
</dbReference>
<evidence type="ECO:0000256" key="9">
    <source>
        <dbReference type="ARBA" id="ARBA00022827"/>
    </source>
</evidence>
<protein>
    <recommendedName>
        <fullName evidence="14">Riboflavin biosynthesis protein</fullName>
    </recommendedName>
    <domain>
        <recommendedName>
            <fullName evidence="14">Riboflavin kinase</fullName>
            <ecNumber evidence="14">2.7.1.26</ecNumber>
        </recommendedName>
        <alternativeName>
            <fullName evidence="14">Flavokinase</fullName>
        </alternativeName>
    </domain>
    <domain>
        <recommendedName>
            <fullName evidence="14">FMN adenylyltransferase</fullName>
            <ecNumber evidence="14">2.7.7.2</ecNumber>
        </recommendedName>
        <alternativeName>
            <fullName evidence="14">FAD pyrophosphorylase</fullName>
        </alternativeName>
        <alternativeName>
            <fullName evidence="14">FAD synthase</fullName>
        </alternativeName>
    </domain>
</protein>
<evidence type="ECO:0000256" key="10">
    <source>
        <dbReference type="ARBA" id="ARBA00022840"/>
    </source>
</evidence>
<dbReference type="EMBL" id="JAXAVX010000001">
    <property type="protein sequence ID" value="MDX8150061.1"/>
    <property type="molecule type" value="Genomic_DNA"/>
</dbReference>
<dbReference type="Pfam" id="PF01687">
    <property type="entry name" value="Flavokinase"/>
    <property type="match status" value="1"/>
</dbReference>
<evidence type="ECO:0000256" key="8">
    <source>
        <dbReference type="ARBA" id="ARBA00022777"/>
    </source>
</evidence>
<evidence type="ECO:0000256" key="3">
    <source>
        <dbReference type="ARBA" id="ARBA00022630"/>
    </source>
</evidence>
<comment type="caution">
    <text evidence="16">The sequence shown here is derived from an EMBL/GenBank/DDBJ whole genome shotgun (WGS) entry which is preliminary data.</text>
</comment>
<dbReference type="Gene3D" id="3.40.50.620">
    <property type="entry name" value="HUPs"/>
    <property type="match status" value="1"/>
</dbReference>
<comment type="catalytic activity">
    <reaction evidence="13 14">
        <text>FMN + ATP + H(+) = FAD + diphosphate</text>
        <dbReference type="Rhea" id="RHEA:17237"/>
        <dbReference type="ChEBI" id="CHEBI:15378"/>
        <dbReference type="ChEBI" id="CHEBI:30616"/>
        <dbReference type="ChEBI" id="CHEBI:33019"/>
        <dbReference type="ChEBI" id="CHEBI:57692"/>
        <dbReference type="ChEBI" id="CHEBI:58210"/>
        <dbReference type="EC" id="2.7.7.2"/>
    </reaction>
</comment>
<evidence type="ECO:0000256" key="4">
    <source>
        <dbReference type="ARBA" id="ARBA00022643"/>
    </source>
</evidence>
<reference evidence="16 17" key="1">
    <citation type="submission" date="2023-11" db="EMBL/GenBank/DDBJ databases">
        <authorList>
            <person name="Xu M."/>
            <person name="Jiang T."/>
        </authorList>
    </citation>
    <scope>NUCLEOTIDE SEQUENCE [LARGE SCALE GENOMIC DNA]</scope>
    <source>
        <strain evidence="16 17">SD</strain>
    </source>
</reference>
<dbReference type="Proteomes" id="UP001277761">
    <property type="component" value="Unassembled WGS sequence"/>
</dbReference>
<evidence type="ECO:0000256" key="12">
    <source>
        <dbReference type="ARBA" id="ARBA00047880"/>
    </source>
</evidence>
<dbReference type="SUPFAM" id="SSF82114">
    <property type="entry name" value="Riboflavin kinase-like"/>
    <property type="match status" value="1"/>
</dbReference>
<evidence type="ECO:0000256" key="7">
    <source>
        <dbReference type="ARBA" id="ARBA00022741"/>
    </source>
</evidence>
<comment type="pathway">
    <text evidence="2 14">Cofactor biosynthesis; FMN biosynthesis; FMN from riboflavin (ATP route): step 1/1.</text>
</comment>
<dbReference type="EC" id="2.7.7.2" evidence="14"/>
<evidence type="ECO:0000313" key="16">
    <source>
        <dbReference type="EMBL" id="MDX8150061.1"/>
    </source>
</evidence>
<keyword evidence="5 14" id="KW-0808">Transferase</keyword>
<keyword evidence="3 14" id="KW-0285">Flavoprotein</keyword>
<dbReference type="PIRSF" id="PIRSF004491">
    <property type="entry name" value="FAD_Synth"/>
    <property type="match status" value="1"/>
</dbReference>
<dbReference type="SUPFAM" id="SSF52374">
    <property type="entry name" value="Nucleotidylyl transferase"/>
    <property type="match status" value="1"/>
</dbReference>
<keyword evidence="17" id="KW-1185">Reference proteome</keyword>
<dbReference type="GO" id="GO:0003919">
    <property type="term" value="F:FMN adenylyltransferase activity"/>
    <property type="evidence" value="ECO:0007669"/>
    <property type="project" value="UniProtKB-EC"/>
</dbReference>
<keyword evidence="11" id="KW-0511">Multifunctional enzyme</keyword>
<dbReference type="GO" id="GO:0008531">
    <property type="term" value="F:riboflavin kinase activity"/>
    <property type="evidence" value="ECO:0007669"/>
    <property type="project" value="UniProtKB-EC"/>
</dbReference>
<evidence type="ECO:0000259" key="15">
    <source>
        <dbReference type="SMART" id="SM00904"/>
    </source>
</evidence>
<dbReference type="SMART" id="SM00904">
    <property type="entry name" value="Flavokinase"/>
    <property type="match status" value="1"/>
</dbReference>
<dbReference type="InterPro" id="IPR015864">
    <property type="entry name" value="FAD_synthase"/>
</dbReference>
<dbReference type="PANTHER" id="PTHR22749:SF6">
    <property type="entry name" value="RIBOFLAVIN KINASE"/>
    <property type="match status" value="1"/>
</dbReference>
<comment type="similarity">
    <text evidence="14">Belongs to the ribF family.</text>
</comment>
<gene>
    <name evidence="16" type="ORF">SK069_00520</name>
</gene>
<dbReference type="InterPro" id="IPR002606">
    <property type="entry name" value="Riboflavin_kinase_bac"/>
</dbReference>
<dbReference type="Gene3D" id="2.40.30.30">
    <property type="entry name" value="Riboflavin kinase-like"/>
    <property type="match status" value="1"/>
</dbReference>
<sequence>MTARIVPLAEVHARPRTVALGMFDGVHLGHREVIAGADTVLTFHPHPTTIIAPGRTPPQLTTVERRARLVGDVGVLELVLIPFDAHVAGQAPAEFVEEILVERLDVRGVRVGENFRFGHGATGTPELLAADGRFDTTIVPLRREGGETVSSTRVRELVARGEVAEAHELLVEPFVIGGTVEHGEKRGREIGFPTANLHPPDGHALPAHGVYACRATLADGSRRTAAVSIGIRPQFESALGVLVEAYLLDYEGDLYGQQLELEFLHRLRGEQRFDSVDELIAQIGRDVDDTRRLAPV</sequence>
<feature type="domain" description="Riboflavin kinase" evidence="15">
    <location>
        <begin position="169"/>
        <end position="294"/>
    </location>
</feature>
<keyword evidence="9 14" id="KW-0274">FAD</keyword>
<dbReference type="InterPro" id="IPR015865">
    <property type="entry name" value="Riboflavin_kinase_bac/euk"/>
</dbReference>
<dbReference type="InterPro" id="IPR014729">
    <property type="entry name" value="Rossmann-like_a/b/a_fold"/>
</dbReference>
<dbReference type="PANTHER" id="PTHR22749">
    <property type="entry name" value="RIBOFLAVIN KINASE/FMN ADENYLYLTRANSFERASE"/>
    <property type="match status" value="1"/>
</dbReference>
<evidence type="ECO:0000256" key="6">
    <source>
        <dbReference type="ARBA" id="ARBA00022695"/>
    </source>
</evidence>
<evidence type="ECO:0000313" key="17">
    <source>
        <dbReference type="Proteomes" id="UP001277761"/>
    </source>
</evidence>
<evidence type="ECO:0000256" key="5">
    <source>
        <dbReference type="ARBA" id="ARBA00022679"/>
    </source>
</evidence>
<name>A0ABU4VGI8_9ACTN</name>
<evidence type="ECO:0000256" key="13">
    <source>
        <dbReference type="ARBA" id="ARBA00049494"/>
    </source>
</evidence>
<evidence type="ECO:0000256" key="1">
    <source>
        <dbReference type="ARBA" id="ARBA00004726"/>
    </source>
</evidence>
<keyword evidence="6 14" id="KW-0548">Nucleotidyltransferase</keyword>
<dbReference type="InterPro" id="IPR023468">
    <property type="entry name" value="Riboflavin_kinase"/>
</dbReference>
<evidence type="ECO:0000256" key="14">
    <source>
        <dbReference type="PIRNR" id="PIRNR004491"/>
    </source>
</evidence>
<keyword evidence="4 14" id="KW-0288">FMN</keyword>
<dbReference type="InterPro" id="IPR023465">
    <property type="entry name" value="Riboflavin_kinase_dom_sf"/>
</dbReference>
<keyword evidence="10 14" id="KW-0067">ATP-binding</keyword>
<keyword evidence="8 14" id="KW-0418">Kinase</keyword>